<evidence type="ECO:0000313" key="3">
    <source>
        <dbReference type="Proteomes" id="UP000031631"/>
    </source>
</evidence>
<dbReference type="EMBL" id="AP012273">
    <property type="protein sequence ID" value="BAO43404.1"/>
    <property type="molecule type" value="Genomic_DNA"/>
</dbReference>
<reference evidence="2 3" key="1">
    <citation type="journal article" date="2014" name="PLoS ONE">
        <title>Physiological and genomic features of a novel sulfur-oxidizing gammaproteobacterium belonging to a previously uncultivated symbiotic lineage isolated from a hydrothermal vent.</title>
        <authorList>
            <person name="Nunoura T."/>
            <person name="Takaki Y."/>
            <person name="Kazama H."/>
            <person name="Kakuta J."/>
            <person name="Shimamura S."/>
            <person name="Makita H."/>
            <person name="Hirai M."/>
            <person name="Miyazaki M."/>
            <person name="Takai K."/>
        </authorList>
    </citation>
    <scope>NUCLEOTIDE SEQUENCE [LARGE SCALE GENOMIC DNA]</scope>
    <source>
        <strain evidence="2 3">Hiromi1</strain>
    </source>
</reference>
<dbReference type="AlphaFoldDB" id="A0A7U6JG60"/>
<keyword evidence="3" id="KW-1185">Reference proteome</keyword>
<feature type="signal peptide" evidence="1">
    <location>
        <begin position="1"/>
        <end position="33"/>
    </location>
</feature>
<feature type="chain" id="PRO_5030875326" evidence="1">
    <location>
        <begin position="34"/>
        <end position="178"/>
    </location>
</feature>
<dbReference type="Proteomes" id="UP000031631">
    <property type="component" value="Chromosome"/>
</dbReference>
<evidence type="ECO:0000256" key="1">
    <source>
        <dbReference type="SAM" id="SignalP"/>
    </source>
</evidence>
<name>A0A7U6JG60_9GAMM</name>
<organism evidence="2 3">
    <name type="scientific">Thiolapillus brandeum</name>
    <dbReference type="NCBI Taxonomy" id="1076588"/>
    <lineage>
        <taxon>Bacteria</taxon>
        <taxon>Pseudomonadati</taxon>
        <taxon>Pseudomonadota</taxon>
        <taxon>Gammaproteobacteria</taxon>
        <taxon>Chromatiales</taxon>
        <taxon>Sedimenticolaceae</taxon>
        <taxon>Thiolapillus</taxon>
    </lineage>
</organism>
<protein>
    <submittedName>
        <fullName evidence="2">Uncharacterized protein</fullName>
    </submittedName>
</protein>
<evidence type="ECO:0000313" key="2">
    <source>
        <dbReference type="EMBL" id="BAO43404.1"/>
    </source>
</evidence>
<gene>
    <name evidence="2" type="ORF">TBH_C0459</name>
</gene>
<accession>A0A7U6JG60</accession>
<proteinExistence type="predicted"/>
<keyword evidence="1" id="KW-0732">Signal</keyword>
<sequence>MKGVFFLHGRKVMSSMRRLVLAAMMVGTTAATADEVSSYQTARKQGVKTCLEKVKEVGNFLVGDHNHASHDVWNTVDTDKRMFSSFLVKEYSDGDTHISMIVGPDATGKCFAEYNETTFWSKSCSIIREEVFSEFKFAGSMKEATIVLKNKEDSVNAYLTPQSNGNACLSTRREVVFY</sequence>
<dbReference type="KEGG" id="tbn:TBH_C0459"/>